<organism evidence="1 2">
    <name type="scientific">Marichromatium purpuratum 984</name>
    <dbReference type="NCBI Taxonomy" id="765910"/>
    <lineage>
        <taxon>Bacteria</taxon>
        <taxon>Pseudomonadati</taxon>
        <taxon>Pseudomonadota</taxon>
        <taxon>Gammaproteobacteria</taxon>
        <taxon>Chromatiales</taxon>
        <taxon>Chromatiaceae</taxon>
        <taxon>Marichromatium</taxon>
    </lineage>
</organism>
<protein>
    <submittedName>
        <fullName evidence="1">Uncharacterized protein</fullName>
    </submittedName>
</protein>
<proteinExistence type="predicted"/>
<evidence type="ECO:0000313" key="2">
    <source>
        <dbReference type="Proteomes" id="UP000005275"/>
    </source>
</evidence>
<reference evidence="1 2" key="1">
    <citation type="submission" date="2013-12" db="EMBL/GenBank/DDBJ databases">
        <authorList>
            <consortium name="DOE Joint Genome Institute"/>
            <person name="Bryant D.A."/>
            <person name="Huntemann M."/>
            <person name="Han J."/>
            <person name="Chen A."/>
            <person name="Kyrpides N."/>
            <person name="Mavromatis K."/>
            <person name="Markowitz V."/>
            <person name="Palaniappan K."/>
            <person name="Ivanova N."/>
            <person name="Schaumberg A."/>
            <person name="Pati A."/>
            <person name="Liolios K."/>
            <person name="Nordberg H.P."/>
            <person name="Cantor M.N."/>
            <person name="Hua S.X."/>
            <person name="Woyke T."/>
        </authorList>
    </citation>
    <scope>NUCLEOTIDE SEQUENCE [LARGE SCALE GENOMIC DNA]</scope>
    <source>
        <strain evidence="1 2">984</strain>
    </source>
</reference>
<dbReference type="STRING" id="765910.MARPU_14035"/>
<gene>
    <name evidence="1" type="ORF">MARPU_14035</name>
</gene>
<dbReference type="HOGENOM" id="CLU_3365809_0_0_6"/>
<keyword evidence="2" id="KW-1185">Reference proteome</keyword>
<name>W0E426_MARPU</name>
<dbReference type="Proteomes" id="UP000005275">
    <property type="component" value="Chromosome"/>
</dbReference>
<dbReference type="KEGG" id="mpur:MARPU_14035"/>
<evidence type="ECO:0000313" key="1">
    <source>
        <dbReference type="EMBL" id="AHF05610.1"/>
    </source>
</evidence>
<sequence>MTEVPMFSYSFEMPCSRCLVPLLLGRWVSVDLRSL</sequence>
<dbReference type="EMBL" id="CP007031">
    <property type="protein sequence ID" value="AHF05610.1"/>
    <property type="molecule type" value="Genomic_DNA"/>
</dbReference>
<dbReference type="AlphaFoldDB" id="W0E426"/>
<accession>W0E426</accession>